<evidence type="ECO:0000313" key="4">
    <source>
        <dbReference type="Proteomes" id="UP000332933"/>
    </source>
</evidence>
<proteinExistence type="predicted"/>
<keyword evidence="1" id="KW-0175">Coiled coil</keyword>
<reference evidence="2" key="2">
    <citation type="submission" date="2019-06" db="EMBL/GenBank/DDBJ databases">
        <title>Genomics analysis of Aphanomyces spp. identifies a new class of oomycete effector associated with host adaptation.</title>
        <authorList>
            <person name="Gaulin E."/>
        </authorList>
    </citation>
    <scope>NUCLEOTIDE SEQUENCE</scope>
    <source>
        <strain evidence="2">CBS 578.67</strain>
    </source>
</reference>
<sequence length="372" mass="43096">MTIEDDDEGFEMEVLGLLSKKAEKRDDTARYMAQYRKEKKAEMARLKDAVARLTQQRDILAKAPRALPWTDVAHALADARRLAESQQKAMKHQLKQHESLMRAMAEWVALHTPVQTHGLDGSCLTWRDVSLMAEPTARRLGKEWIVKRLVHNMDQVFQLHAFPSWDSSDEIAWHMQYVPHENGYSIVTRRYYQNRTHGTMEEAVAWLFKSLLSFQSNVPQYDHSLPLVLDEGDGTSMRQCAVSIPANNHFCNVLAAHVRLAPNRSRNVIQEIHDDELCERVARGRHRVNRTMHVETFVRPSDQTMWERVLHVTSYLHPQNVDGVNPLDQDARVCGFTLDDCPPHLKESRFVARWQEGLFGRIRRLRQEQPPA</sequence>
<name>A0A485LUG2_9STRA</name>
<evidence type="ECO:0000313" key="2">
    <source>
        <dbReference type="EMBL" id="KAF0682821.1"/>
    </source>
</evidence>
<dbReference type="AlphaFoldDB" id="A0A485LUG2"/>
<dbReference type="EMBL" id="VJMH01007483">
    <property type="protein sequence ID" value="KAF0682821.1"/>
    <property type="molecule type" value="Genomic_DNA"/>
</dbReference>
<organism evidence="3 4">
    <name type="scientific">Aphanomyces stellatus</name>
    <dbReference type="NCBI Taxonomy" id="120398"/>
    <lineage>
        <taxon>Eukaryota</taxon>
        <taxon>Sar</taxon>
        <taxon>Stramenopiles</taxon>
        <taxon>Oomycota</taxon>
        <taxon>Saprolegniomycetes</taxon>
        <taxon>Saprolegniales</taxon>
        <taxon>Verrucalvaceae</taxon>
        <taxon>Aphanomyces</taxon>
    </lineage>
</organism>
<reference evidence="3 4" key="1">
    <citation type="submission" date="2019-03" db="EMBL/GenBank/DDBJ databases">
        <authorList>
            <person name="Gaulin E."/>
            <person name="Dumas B."/>
        </authorList>
    </citation>
    <scope>NUCLEOTIDE SEQUENCE [LARGE SCALE GENOMIC DNA]</scope>
    <source>
        <strain evidence="3">CBS 568.67</strain>
    </source>
</reference>
<keyword evidence="4" id="KW-1185">Reference proteome</keyword>
<protein>
    <submittedName>
        <fullName evidence="3">Aste57867_25120 protein</fullName>
    </submittedName>
</protein>
<dbReference type="EMBL" id="CAADRA010007509">
    <property type="protein sequence ID" value="VFU01751.1"/>
    <property type="molecule type" value="Genomic_DNA"/>
</dbReference>
<evidence type="ECO:0000313" key="3">
    <source>
        <dbReference type="EMBL" id="VFU01751.1"/>
    </source>
</evidence>
<evidence type="ECO:0000256" key="1">
    <source>
        <dbReference type="SAM" id="Coils"/>
    </source>
</evidence>
<gene>
    <name evidence="3" type="primary">Aste57867_25120</name>
    <name evidence="2" type="ORF">As57867_025042</name>
    <name evidence="3" type="ORF">ASTE57867_25120</name>
</gene>
<accession>A0A485LUG2</accession>
<dbReference type="Proteomes" id="UP000332933">
    <property type="component" value="Unassembled WGS sequence"/>
</dbReference>
<feature type="coiled-coil region" evidence="1">
    <location>
        <begin position="32"/>
        <end position="63"/>
    </location>
</feature>